<dbReference type="EMBL" id="PNYA01000015">
    <property type="protein sequence ID" value="PMS18331.1"/>
    <property type="molecule type" value="Genomic_DNA"/>
</dbReference>
<proteinExistence type="predicted"/>
<evidence type="ECO:0000313" key="1">
    <source>
        <dbReference type="EMBL" id="PMS18331.1"/>
    </source>
</evidence>
<comment type="caution">
    <text evidence="1">The sequence shown here is derived from an EMBL/GenBank/DDBJ whole genome shotgun (WGS) entry which is preliminary data.</text>
</comment>
<accession>A0A2N7VMC7</accession>
<dbReference type="Proteomes" id="UP000235616">
    <property type="component" value="Unassembled WGS sequence"/>
</dbReference>
<organism evidence="1 2">
    <name type="scientific">Trinickia dabaoshanensis</name>
    <dbReference type="NCBI Taxonomy" id="564714"/>
    <lineage>
        <taxon>Bacteria</taxon>
        <taxon>Pseudomonadati</taxon>
        <taxon>Pseudomonadota</taxon>
        <taxon>Betaproteobacteria</taxon>
        <taxon>Burkholderiales</taxon>
        <taxon>Burkholderiaceae</taxon>
        <taxon>Trinickia</taxon>
    </lineage>
</organism>
<reference evidence="1 2" key="1">
    <citation type="submission" date="2018-01" db="EMBL/GenBank/DDBJ databases">
        <title>Whole genome analyses suggest that Burkholderia sensu lato contains two further novel genera in the rhizoxinica-symbiotica group Mycetohabitans gen. nov., and Trinickia gen. nov.: implications for the evolution of diazotrophy and nodulation in the Burkholderiaceae.</title>
        <authorList>
            <person name="Estrada-de los Santos P."/>
            <person name="Palmer M."/>
            <person name="Chavez-Ramirez B."/>
            <person name="Beukes C."/>
            <person name="Steenkamp E.T."/>
            <person name="Hirsch A.M."/>
            <person name="Manyaka P."/>
            <person name="Maluk M."/>
            <person name="Lafos M."/>
            <person name="Crook M."/>
            <person name="Gross E."/>
            <person name="Simon M.F."/>
            <person name="Bueno dos Reis Junior F."/>
            <person name="Poole P.S."/>
            <person name="Venter S.N."/>
            <person name="James E.K."/>
        </authorList>
    </citation>
    <scope>NUCLEOTIDE SEQUENCE [LARGE SCALE GENOMIC DNA]</scope>
    <source>
        <strain evidence="1 2">GIMN1.004</strain>
    </source>
</reference>
<evidence type="ECO:0000313" key="2">
    <source>
        <dbReference type="Proteomes" id="UP000235616"/>
    </source>
</evidence>
<dbReference type="AlphaFoldDB" id="A0A2N7VMC7"/>
<sequence>MDGVTQIPVKVSYAILDAAGNTIPDQDNASVSLIGYSDGAAMDGAGWTCATSPGKDVIGGVGGCDGVVPSGGTVQYVPRTFYVSHAYSEQSDKPVFTIAVKLDASNTQAGQVWTTKSGATAIGNSDNTTLNLTQITGLPTLSLYFAIASGNNTIVSNGNIQLPIELDYQISSDPSGGTGRPLSTQGNSTNKLVASANGQDFNGYSGGLDPRTYGAWHYGTSGGDSSIAFTPGDATCNGCGTAMLQGDQLTNTYYVTHTKSLMKTQGVQIAASVTYTPPGAPSITWSTDVKKRTPQRACLYVVALSMNQDEES</sequence>
<name>A0A2N7VMC7_9BURK</name>
<protein>
    <submittedName>
        <fullName evidence="1">Uncharacterized protein</fullName>
    </submittedName>
</protein>
<keyword evidence="2" id="KW-1185">Reference proteome</keyword>
<gene>
    <name evidence="1" type="ORF">C0Z18_17290</name>
</gene>